<dbReference type="GO" id="GO:0008270">
    <property type="term" value="F:zinc ion binding"/>
    <property type="evidence" value="ECO:0007669"/>
    <property type="project" value="UniProtKB-KW"/>
</dbReference>
<keyword evidence="1" id="KW-0862">Zinc</keyword>
<evidence type="ECO:0000256" key="1">
    <source>
        <dbReference type="PROSITE-ProRule" id="PRU00042"/>
    </source>
</evidence>
<dbReference type="PROSITE" id="PS50157">
    <property type="entry name" value="ZINC_FINGER_C2H2_2"/>
    <property type="match status" value="1"/>
</dbReference>
<evidence type="ECO:0000313" key="3">
    <source>
        <dbReference type="EMBL" id="KAJ3751459.1"/>
    </source>
</evidence>
<keyword evidence="4" id="KW-1185">Reference proteome</keyword>
<gene>
    <name evidence="3" type="ORF">DFH05DRAFT_1438257</name>
</gene>
<feature type="domain" description="C2H2-type" evidence="2">
    <location>
        <begin position="11"/>
        <end position="39"/>
    </location>
</feature>
<organism evidence="3 4">
    <name type="scientific">Lentinula detonsa</name>
    <dbReference type="NCBI Taxonomy" id="2804962"/>
    <lineage>
        <taxon>Eukaryota</taxon>
        <taxon>Fungi</taxon>
        <taxon>Dikarya</taxon>
        <taxon>Basidiomycota</taxon>
        <taxon>Agaricomycotina</taxon>
        <taxon>Agaricomycetes</taxon>
        <taxon>Agaricomycetidae</taxon>
        <taxon>Agaricales</taxon>
        <taxon>Marasmiineae</taxon>
        <taxon>Omphalotaceae</taxon>
        <taxon>Lentinula</taxon>
    </lineage>
</organism>
<dbReference type="InterPro" id="IPR013087">
    <property type="entry name" value="Znf_C2H2_type"/>
</dbReference>
<sequence length="1000" mass="114010">MFSRHRPKSLFNCRHCGKCFRTEKGLKSHITQTQCWKKRFMNIHEMLAARTTFPLAPSSLLPQPVLDHDIDGDEDVVAMDGSSNLDSHVGSCSGVATDPLGLTHHFPEAAHIEFIGQTALDEFNDDRFATERQTNLYYPMANRNEWQLASWLLNSDLSMSQIDEYLKLELTKKHHLSFQTAKELKARMELLPPVARWKSKKLTMDIRYPTKKPVYLFYRDAMEVLQDLLKSPLIHDHITFTPLQIFETAARTTRVYDSWLSSDRAWRLQSELPPGRTLLGTILSSDKTNISIMVRNRCAHPLLISLANIKTEMLSKAGHHLLQLLALLPIPVFREKSQDVRGILENRLFHRSLDIVLRPLKVAASIGHLMADPDYGDSFRHPTRTGNSTLAMIDQLTARTDPNNIRTFQRWARKGRMNGVIDPCWRNWPSSDPGEFLLPEILHYWHKFFFDHDMQWCINIVGAEEIDFRYSLITKKQGFRSFPEGISQLRQVTGRDQREIQRYIVSRTAGATSNKFLTAIRALCDFRYAGHAPRFNNATAARVQLALDEFHEVKDEVIQLRGRLNSKGELLKTWEIPKLEFMQSVFPSIKASGPIIQWDANKSERAHITLVKLPARAGNGQNYEIQICRHLDLHSRMRNFDLMTAMKDVNVEFRLTTEPEDGDAGSREGMTGAAPSLVATTSALVSNIVPVSSKVLGSIRPKKDFFLLAANLRTDPNTPSPLPTFTNGDHTAFHLLRDPDLKTLSLDDVQRTFNLPDFFGAVLDYLDRANTGTHIFSIRGQRTPRDVSTLHAPFRVKVWSKLSIQGRQYHNIHLPNETHTIFAAPPGSEYKFGRSDCVVFNIDAKKIWPRSSLEGHAVAIVKVVFAPAYGRYSTYHHPRTDEFLAYCERYDVVNQPPPPAKYTHLPCYQAWKPYYPDYASGCYVLKKALRTNGTPFGDIVPISQFRAQVDLAPYLQGKADSHLSPTNVMTYAPRLLLNKYWEKELWYALDKSDPCSSSAA</sequence>
<dbReference type="InterPro" id="IPR049233">
    <property type="entry name" value="DUF6830"/>
</dbReference>
<dbReference type="EMBL" id="JANVFU010000001">
    <property type="protein sequence ID" value="KAJ3751459.1"/>
    <property type="molecule type" value="Genomic_DNA"/>
</dbReference>
<keyword evidence="1" id="KW-0479">Metal-binding</keyword>
<comment type="caution">
    <text evidence="3">The sequence shown here is derived from an EMBL/GenBank/DDBJ whole genome shotgun (WGS) entry which is preliminary data.</text>
</comment>
<dbReference type="Pfam" id="PF20722">
    <property type="entry name" value="DUF6830"/>
    <property type="match status" value="1"/>
</dbReference>
<dbReference type="InterPro" id="IPR041078">
    <property type="entry name" value="Plavaka"/>
</dbReference>
<dbReference type="Proteomes" id="UP001142393">
    <property type="component" value="Unassembled WGS sequence"/>
</dbReference>
<proteinExistence type="predicted"/>
<dbReference type="AlphaFoldDB" id="A0A9W8PCT4"/>
<name>A0A9W8PCT4_9AGAR</name>
<evidence type="ECO:0000259" key="2">
    <source>
        <dbReference type="PROSITE" id="PS50157"/>
    </source>
</evidence>
<keyword evidence="1" id="KW-0863">Zinc-finger</keyword>
<evidence type="ECO:0000313" key="4">
    <source>
        <dbReference type="Proteomes" id="UP001142393"/>
    </source>
</evidence>
<accession>A0A9W8PCT4</accession>
<protein>
    <recommendedName>
        <fullName evidence="2">C2H2-type domain-containing protein</fullName>
    </recommendedName>
</protein>
<dbReference type="Pfam" id="PF18759">
    <property type="entry name" value="Plavaka"/>
    <property type="match status" value="2"/>
</dbReference>
<reference evidence="3 4" key="1">
    <citation type="journal article" date="2023" name="Proc. Natl. Acad. Sci. U.S.A.">
        <title>A global phylogenomic analysis of the shiitake genus Lentinula.</title>
        <authorList>
            <person name="Sierra-Patev S."/>
            <person name="Min B."/>
            <person name="Naranjo-Ortiz M."/>
            <person name="Looney B."/>
            <person name="Konkel Z."/>
            <person name="Slot J.C."/>
            <person name="Sakamoto Y."/>
            <person name="Steenwyk J.L."/>
            <person name="Rokas A."/>
            <person name="Carro J."/>
            <person name="Camarero S."/>
            <person name="Ferreira P."/>
            <person name="Molpeceres G."/>
            <person name="Ruiz-Duenas F.J."/>
            <person name="Serrano A."/>
            <person name="Henrissat B."/>
            <person name="Drula E."/>
            <person name="Hughes K.W."/>
            <person name="Mata J.L."/>
            <person name="Ishikawa N.K."/>
            <person name="Vargas-Isla R."/>
            <person name="Ushijima S."/>
            <person name="Smith C.A."/>
            <person name="Donoghue J."/>
            <person name="Ahrendt S."/>
            <person name="Andreopoulos W."/>
            <person name="He G."/>
            <person name="LaButti K."/>
            <person name="Lipzen A."/>
            <person name="Ng V."/>
            <person name="Riley R."/>
            <person name="Sandor L."/>
            <person name="Barry K."/>
            <person name="Martinez A.T."/>
            <person name="Xiao Y."/>
            <person name="Gibbons J.G."/>
            <person name="Terashima K."/>
            <person name="Grigoriev I.V."/>
            <person name="Hibbett D."/>
        </authorList>
    </citation>
    <scope>NUCLEOTIDE SEQUENCE [LARGE SCALE GENOMIC DNA]</scope>
    <source>
        <strain evidence="3 4">TFB7810</strain>
    </source>
</reference>